<proteinExistence type="predicted"/>
<evidence type="ECO:0000313" key="1">
    <source>
        <dbReference type="EMBL" id="KAG0563347.1"/>
    </source>
</evidence>
<organism evidence="1 2">
    <name type="scientific">Ceratodon purpureus</name>
    <name type="common">Fire moss</name>
    <name type="synonym">Dicranum purpureum</name>
    <dbReference type="NCBI Taxonomy" id="3225"/>
    <lineage>
        <taxon>Eukaryota</taxon>
        <taxon>Viridiplantae</taxon>
        <taxon>Streptophyta</taxon>
        <taxon>Embryophyta</taxon>
        <taxon>Bryophyta</taxon>
        <taxon>Bryophytina</taxon>
        <taxon>Bryopsida</taxon>
        <taxon>Dicranidae</taxon>
        <taxon>Pseudoditrichales</taxon>
        <taxon>Ditrichaceae</taxon>
        <taxon>Ceratodon</taxon>
    </lineage>
</organism>
<keyword evidence="2" id="KW-1185">Reference proteome</keyword>
<name>A0A8T0GXR5_CERPU</name>
<dbReference type="Proteomes" id="UP000822688">
    <property type="component" value="Chromosome 8"/>
</dbReference>
<dbReference type="EMBL" id="CM026429">
    <property type="protein sequence ID" value="KAG0563347.1"/>
    <property type="molecule type" value="Genomic_DNA"/>
</dbReference>
<accession>A0A8T0GXR5</accession>
<evidence type="ECO:0000313" key="2">
    <source>
        <dbReference type="Proteomes" id="UP000822688"/>
    </source>
</evidence>
<dbReference type="AlphaFoldDB" id="A0A8T0GXR5"/>
<sequence>MYLVALSNLLTVGINCNSCLQLRQRVLVICIAAFALSPSPFLFSCKLLLLSSSSQRPPLLVSPPLHPSYHVRPRSPASHRCLSLTAASPCLQSFMLVVWLLL</sequence>
<protein>
    <submittedName>
        <fullName evidence="1">Uncharacterized protein</fullName>
    </submittedName>
</protein>
<reference evidence="1" key="1">
    <citation type="submission" date="2020-06" db="EMBL/GenBank/DDBJ databases">
        <title>WGS assembly of Ceratodon purpureus strain R40.</title>
        <authorList>
            <person name="Carey S.B."/>
            <person name="Jenkins J."/>
            <person name="Shu S."/>
            <person name="Lovell J.T."/>
            <person name="Sreedasyam A."/>
            <person name="Maumus F."/>
            <person name="Tiley G.P."/>
            <person name="Fernandez-Pozo N."/>
            <person name="Barry K."/>
            <person name="Chen C."/>
            <person name="Wang M."/>
            <person name="Lipzen A."/>
            <person name="Daum C."/>
            <person name="Saski C.A."/>
            <person name="Payton A.C."/>
            <person name="Mcbreen J.C."/>
            <person name="Conrad R.E."/>
            <person name="Kollar L.M."/>
            <person name="Olsson S."/>
            <person name="Huttunen S."/>
            <person name="Landis J.B."/>
            <person name="Wickett N.J."/>
            <person name="Johnson M.G."/>
            <person name="Rensing S.A."/>
            <person name="Grimwood J."/>
            <person name="Schmutz J."/>
            <person name="Mcdaniel S.F."/>
        </authorList>
    </citation>
    <scope>NUCLEOTIDE SEQUENCE</scope>
    <source>
        <strain evidence="1">R40</strain>
    </source>
</reference>
<comment type="caution">
    <text evidence="1">The sequence shown here is derived from an EMBL/GenBank/DDBJ whole genome shotgun (WGS) entry which is preliminary data.</text>
</comment>
<gene>
    <name evidence="1" type="ORF">KC19_8G023300</name>
</gene>